<gene>
    <name evidence="2" type="ORF">EYF80_014554</name>
</gene>
<reference evidence="2 3" key="1">
    <citation type="submission" date="2019-03" db="EMBL/GenBank/DDBJ databases">
        <title>First draft genome of Liparis tanakae, snailfish: a comprehensive survey of snailfish specific genes.</title>
        <authorList>
            <person name="Kim W."/>
            <person name="Song I."/>
            <person name="Jeong J.-H."/>
            <person name="Kim D."/>
            <person name="Kim S."/>
            <person name="Ryu S."/>
            <person name="Song J.Y."/>
            <person name="Lee S.K."/>
        </authorList>
    </citation>
    <scope>NUCLEOTIDE SEQUENCE [LARGE SCALE GENOMIC DNA]</scope>
    <source>
        <tissue evidence="2">Muscle</tissue>
    </source>
</reference>
<sequence length="66" mass="6823">MVTDLMQVGQAGAGAGARSQEPGARSQEPGARSQEPGARSQEPGAVLRRRDVVELKLGGHRGTTTP</sequence>
<name>A0A4Z2ICP8_9TELE</name>
<evidence type="ECO:0000313" key="2">
    <source>
        <dbReference type="EMBL" id="TNN75144.1"/>
    </source>
</evidence>
<comment type="caution">
    <text evidence="2">The sequence shown here is derived from an EMBL/GenBank/DDBJ whole genome shotgun (WGS) entry which is preliminary data.</text>
</comment>
<evidence type="ECO:0000313" key="3">
    <source>
        <dbReference type="Proteomes" id="UP000314294"/>
    </source>
</evidence>
<proteinExistence type="predicted"/>
<evidence type="ECO:0000256" key="1">
    <source>
        <dbReference type="SAM" id="MobiDB-lite"/>
    </source>
</evidence>
<protein>
    <submittedName>
        <fullName evidence="2">Uncharacterized protein</fullName>
    </submittedName>
</protein>
<dbReference type="EMBL" id="SRLO01000106">
    <property type="protein sequence ID" value="TNN75144.1"/>
    <property type="molecule type" value="Genomic_DNA"/>
</dbReference>
<feature type="region of interest" description="Disordered" evidence="1">
    <location>
        <begin position="1"/>
        <end position="66"/>
    </location>
</feature>
<dbReference type="Proteomes" id="UP000314294">
    <property type="component" value="Unassembled WGS sequence"/>
</dbReference>
<keyword evidence="3" id="KW-1185">Reference proteome</keyword>
<dbReference type="OrthoDB" id="5835755at2759"/>
<dbReference type="AlphaFoldDB" id="A0A4Z2ICP8"/>
<organism evidence="2 3">
    <name type="scientific">Liparis tanakae</name>
    <name type="common">Tanaka's snailfish</name>
    <dbReference type="NCBI Taxonomy" id="230148"/>
    <lineage>
        <taxon>Eukaryota</taxon>
        <taxon>Metazoa</taxon>
        <taxon>Chordata</taxon>
        <taxon>Craniata</taxon>
        <taxon>Vertebrata</taxon>
        <taxon>Euteleostomi</taxon>
        <taxon>Actinopterygii</taxon>
        <taxon>Neopterygii</taxon>
        <taxon>Teleostei</taxon>
        <taxon>Neoteleostei</taxon>
        <taxon>Acanthomorphata</taxon>
        <taxon>Eupercaria</taxon>
        <taxon>Perciformes</taxon>
        <taxon>Cottioidei</taxon>
        <taxon>Cottales</taxon>
        <taxon>Liparidae</taxon>
        <taxon>Liparis</taxon>
    </lineage>
</organism>
<accession>A0A4Z2ICP8</accession>